<feature type="binding site" evidence="16">
    <location>
        <position position="182"/>
    </location>
    <ligand>
        <name>substrate</name>
    </ligand>
</feature>
<sequence>MSILLIDIGNTTADFRYCEENGSELFSLVRPATYSEEYTSDKKIIEIINQKGLKIDTVVYSSVVPNWNVLIRAIASALEAKLVNVRDFVFEHCELFEVDDVNRVGADFIANYFAATDKYNIENGIVVSMGTATTLLLIQNKKFVGTVIAPGLESSLNGLISNASLLKEFEYNKTSKLIGKNTVDAIDIGAFDGHWCLVKGLIDKLTKDFKVEKTVITGGNAIHFKQEMNENNFIYDEELIFFGLSHILTKK</sequence>
<comment type="catalytic activity">
    <reaction evidence="1 16">
        <text>(R)-pantothenate + ATP = (R)-4'-phosphopantothenate + ADP + H(+)</text>
        <dbReference type="Rhea" id="RHEA:16373"/>
        <dbReference type="ChEBI" id="CHEBI:10986"/>
        <dbReference type="ChEBI" id="CHEBI:15378"/>
        <dbReference type="ChEBI" id="CHEBI:29032"/>
        <dbReference type="ChEBI" id="CHEBI:30616"/>
        <dbReference type="ChEBI" id="CHEBI:456216"/>
        <dbReference type="EC" id="2.7.1.33"/>
    </reaction>
</comment>
<keyword evidence="12 16" id="KW-0630">Potassium</keyword>
<feature type="binding site" evidence="16">
    <location>
        <position position="131"/>
    </location>
    <ligand>
        <name>ATP</name>
        <dbReference type="ChEBI" id="CHEBI:30616"/>
    </ligand>
</feature>
<evidence type="ECO:0000256" key="5">
    <source>
        <dbReference type="ARBA" id="ARBA00011738"/>
    </source>
</evidence>
<dbReference type="GO" id="GO:0004594">
    <property type="term" value="F:pantothenate kinase activity"/>
    <property type="evidence" value="ECO:0007669"/>
    <property type="project" value="UniProtKB-UniRule"/>
</dbReference>
<accession>A0A5B9Y5D0</accession>
<comment type="caution">
    <text evidence="16">Lacks conserved residue(s) required for the propagation of feature annotation.</text>
</comment>
<keyword evidence="7 16" id="KW-0963">Cytoplasm</keyword>
<evidence type="ECO:0000256" key="2">
    <source>
        <dbReference type="ARBA" id="ARBA00001958"/>
    </source>
</evidence>
<evidence type="ECO:0000313" key="17">
    <source>
        <dbReference type="EMBL" id="QEH62251.1"/>
    </source>
</evidence>
<organism evidence="17 18">
    <name type="scientific">Spiroplasma chinense</name>
    <dbReference type="NCBI Taxonomy" id="216932"/>
    <lineage>
        <taxon>Bacteria</taxon>
        <taxon>Bacillati</taxon>
        <taxon>Mycoplasmatota</taxon>
        <taxon>Mollicutes</taxon>
        <taxon>Entomoplasmatales</taxon>
        <taxon>Spiroplasmataceae</taxon>
        <taxon>Spiroplasma</taxon>
    </lineage>
</organism>
<evidence type="ECO:0000256" key="4">
    <source>
        <dbReference type="ARBA" id="ARBA00005225"/>
    </source>
</evidence>
<feature type="binding site" evidence="16">
    <location>
        <begin position="105"/>
        <end position="108"/>
    </location>
    <ligand>
        <name>substrate</name>
    </ligand>
</feature>
<dbReference type="SUPFAM" id="SSF53067">
    <property type="entry name" value="Actin-like ATPase domain"/>
    <property type="match status" value="2"/>
</dbReference>
<keyword evidence="18" id="KW-1185">Reference proteome</keyword>
<dbReference type="Proteomes" id="UP000323144">
    <property type="component" value="Chromosome"/>
</dbReference>
<dbReference type="EC" id="2.7.1.33" evidence="6 16"/>
<dbReference type="HAMAP" id="MF_01274">
    <property type="entry name" value="Pantothen_kinase_3"/>
    <property type="match status" value="1"/>
</dbReference>
<comment type="subcellular location">
    <subcellularLocation>
        <location evidence="3 16">Cytoplasm</location>
    </subcellularLocation>
</comment>
<evidence type="ECO:0000256" key="10">
    <source>
        <dbReference type="ARBA" id="ARBA00022777"/>
    </source>
</evidence>
<name>A0A5B9Y5D0_9MOLU</name>
<keyword evidence="13 16" id="KW-0173">Coenzyme A biosynthesis</keyword>
<protein>
    <recommendedName>
        <fullName evidence="15 16">Type III pantothenate kinase</fullName>
        <ecNumber evidence="6 16">2.7.1.33</ecNumber>
    </recommendedName>
    <alternativeName>
        <fullName evidence="16">PanK-III</fullName>
    </alternativeName>
    <alternativeName>
        <fullName evidence="16">Pantothenic acid kinase</fullName>
    </alternativeName>
</protein>
<evidence type="ECO:0000313" key="18">
    <source>
        <dbReference type="Proteomes" id="UP000323144"/>
    </source>
</evidence>
<feature type="active site" description="Proton acceptor" evidence="16">
    <location>
        <position position="107"/>
    </location>
</feature>
<keyword evidence="8 16" id="KW-0808">Transferase</keyword>
<keyword evidence="9 16" id="KW-0547">Nucleotide-binding</keyword>
<evidence type="ECO:0000256" key="13">
    <source>
        <dbReference type="ARBA" id="ARBA00022993"/>
    </source>
</evidence>
<evidence type="ECO:0000256" key="7">
    <source>
        <dbReference type="ARBA" id="ARBA00022490"/>
    </source>
</evidence>
<proteinExistence type="inferred from homology"/>
<evidence type="ECO:0000256" key="16">
    <source>
        <dbReference type="HAMAP-Rule" id="MF_01274"/>
    </source>
</evidence>
<comment type="subunit">
    <text evidence="5 16">Homodimer.</text>
</comment>
<evidence type="ECO:0000256" key="6">
    <source>
        <dbReference type="ARBA" id="ARBA00012102"/>
    </source>
</evidence>
<dbReference type="GO" id="GO:0005737">
    <property type="term" value="C:cytoplasm"/>
    <property type="evidence" value="ECO:0007669"/>
    <property type="project" value="UniProtKB-SubCell"/>
</dbReference>
<dbReference type="Gene3D" id="3.30.420.40">
    <property type="match status" value="2"/>
</dbReference>
<dbReference type="PANTHER" id="PTHR34265">
    <property type="entry name" value="TYPE III PANTOTHENATE KINASE"/>
    <property type="match status" value="1"/>
</dbReference>
<dbReference type="AlphaFoldDB" id="A0A5B9Y5D0"/>
<comment type="pathway">
    <text evidence="4 16">Cofactor biosynthesis; coenzyme A biosynthesis; CoA from (R)-pantothenate: step 1/5.</text>
</comment>
<dbReference type="EMBL" id="CP043026">
    <property type="protein sequence ID" value="QEH62251.1"/>
    <property type="molecule type" value="Genomic_DNA"/>
</dbReference>
<dbReference type="UniPathway" id="UPA00241">
    <property type="reaction ID" value="UER00352"/>
</dbReference>
<dbReference type="GO" id="GO:0005524">
    <property type="term" value="F:ATP binding"/>
    <property type="evidence" value="ECO:0007669"/>
    <property type="project" value="UniProtKB-UniRule"/>
</dbReference>
<keyword evidence="10 16" id="KW-0418">Kinase</keyword>
<comment type="cofactor">
    <cofactor evidence="2">
        <name>K(+)</name>
        <dbReference type="ChEBI" id="CHEBI:29103"/>
    </cofactor>
</comment>
<evidence type="ECO:0000256" key="9">
    <source>
        <dbReference type="ARBA" id="ARBA00022741"/>
    </source>
</evidence>
<comment type="similarity">
    <text evidence="14 16">Belongs to the type III pantothenate kinase family.</text>
</comment>
<dbReference type="GO" id="GO:0015937">
    <property type="term" value="P:coenzyme A biosynthetic process"/>
    <property type="evidence" value="ECO:0007669"/>
    <property type="project" value="UniProtKB-UniRule"/>
</dbReference>
<dbReference type="KEGG" id="schi:SCHIN_v1c10580"/>
<feature type="binding site" evidence="16">
    <location>
        <begin position="7"/>
        <end position="14"/>
    </location>
    <ligand>
        <name>ATP</name>
        <dbReference type="ChEBI" id="CHEBI:30616"/>
    </ligand>
</feature>
<dbReference type="RefSeq" id="WP_166508615.1">
    <property type="nucleotide sequence ID" value="NZ_CP043026.1"/>
</dbReference>
<evidence type="ECO:0000256" key="15">
    <source>
        <dbReference type="ARBA" id="ARBA00040883"/>
    </source>
</evidence>
<evidence type="ECO:0000256" key="8">
    <source>
        <dbReference type="ARBA" id="ARBA00022679"/>
    </source>
</evidence>
<dbReference type="InterPro" id="IPR004619">
    <property type="entry name" value="Type_III_PanK"/>
</dbReference>
<reference evidence="17 18" key="1">
    <citation type="submission" date="2019-08" db="EMBL/GenBank/DDBJ databases">
        <title>Complete genome sequence of Spiroplasma chinense CCH (DSM 19755).</title>
        <authorList>
            <person name="Shen H.-Y."/>
            <person name="Lin Y.-C."/>
            <person name="Chou L."/>
            <person name="Kuo C.-H."/>
        </authorList>
    </citation>
    <scope>NUCLEOTIDE SEQUENCE [LARGE SCALE GENOMIC DNA]</scope>
    <source>
        <strain evidence="17 18">CCH</strain>
    </source>
</reference>
<dbReference type="NCBIfam" id="TIGR00671">
    <property type="entry name" value="baf"/>
    <property type="match status" value="1"/>
</dbReference>
<dbReference type="CDD" id="cd24015">
    <property type="entry name" value="ASKHA_NBD_PanK-III"/>
    <property type="match status" value="1"/>
</dbReference>
<gene>
    <name evidence="16 17" type="primary">coaX</name>
    <name evidence="17" type="ORF">SCHIN_v1c10580</name>
</gene>
<dbReference type="Pfam" id="PF03309">
    <property type="entry name" value="Pan_kinase"/>
    <property type="match status" value="1"/>
</dbReference>
<comment type="function">
    <text evidence="16">Catalyzes the phosphorylation of pantothenate (Pan), the first step in CoA biosynthesis.</text>
</comment>
<evidence type="ECO:0000256" key="1">
    <source>
        <dbReference type="ARBA" id="ARBA00001206"/>
    </source>
</evidence>
<evidence type="ECO:0000256" key="14">
    <source>
        <dbReference type="ARBA" id="ARBA00038036"/>
    </source>
</evidence>
<dbReference type="InterPro" id="IPR043129">
    <property type="entry name" value="ATPase_NBD"/>
</dbReference>
<comment type="cofactor">
    <cofactor evidence="16">
        <name>NH4(+)</name>
        <dbReference type="ChEBI" id="CHEBI:28938"/>
    </cofactor>
    <cofactor evidence="16">
        <name>K(+)</name>
        <dbReference type="ChEBI" id="CHEBI:29103"/>
    </cofactor>
    <text evidence="16">A monovalent cation. Ammonium or potassium.</text>
</comment>
<evidence type="ECO:0000256" key="3">
    <source>
        <dbReference type="ARBA" id="ARBA00004496"/>
    </source>
</evidence>
<keyword evidence="11 16" id="KW-0067">ATP-binding</keyword>
<evidence type="ECO:0000256" key="12">
    <source>
        <dbReference type="ARBA" id="ARBA00022958"/>
    </source>
</evidence>
<evidence type="ECO:0000256" key="11">
    <source>
        <dbReference type="ARBA" id="ARBA00022840"/>
    </source>
</evidence>
<dbReference type="PANTHER" id="PTHR34265:SF1">
    <property type="entry name" value="TYPE III PANTOTHENATE KINASE"/>
    <property type="match status" value="1"/>
</dbReference>